<name>A0ABN9E4X9_9NEOB</name>
<dbReference type="Proteomes" id="UP001162483">
    <property type="component" value="Unassembled WGS sequence"/>
</dbReference>
<evidence type="ECO:0000313" key="2">
    <source>
        <dbReference type="Proteomes" id="UP001162483"/>
    </source>
</evidence>
<keyword evidence="2" id="KW-1185">Reference proteome</keyword>
<reference evidence="1" key="1">
    <citation type="submission" date="2023-05" db="EMBL/GenBank/DDBJ databases">
        <authorList>
            <person name="Stuckert A."/>
        </authorList>
    </citation>
    <scope>NUCLEOTIDE SEQUENCE</scope>
</reference>
<accession>A0ABN9E4X9</accession>
<comment type="caution">
    <text evidence="1">The sequence shown here is derived from an EMBL/GenBank/DDBJ whole genome shotgun (WGS) entry which is preliminary data.</text>
</comment>
<dbReference type="EMBL" id="CATNWA010015144">
    <property type="protein sequence ID" value="CAI9579959.1"/>
    <property type="molecule type" value="Genomic_DNA"/>
</dbReference>
<gene>
    <name evidence="1" type="ORF">SPARVUS_LOCUS9214527</name>
</gene>
<evidence type="ECO:0000313" key="1">
    <source>
        <dbReference type="EMBL" id="CAI9579959.1"/>
    </source>
</evidence>
<sequence>MGDIERQLRWALICGIDVHWYALICGIDVALMGTGTDGWHFWDHTDHQGTLTISALMITVSMTAREERNADKRHFRVYM</sequence>
<protein>
    <submittedName>
        <fullName evidence="1">Uncharacterized protein</fullName>
    </submittedName>
</protein>
<organism evidence="1 2">
    <name type="scientific">Staurois parvus</name>
    <dbReference type="NCBI Taxonomy" id="386267"/>
    <lineage>
        <taxon>Eukaryota</taxon>
        <taxon>Metazoa</taxon>
        <taxon>Chordata</taxon>
        <taxon>Craniata</taxon>
        <taxon>Vertebrata</taxon>
        <taxon>Euteleostomi</taxon>
        <taxon>Amphibia</taxon>
        <taxon>Batrachia</taxon>
        <taxon>Anura</taxon>
        <taxon>Neobatrachia</taxon>
        <taxon>Ranoidea</taxon>
        <taxon>Ranidae</taxon>
        <taxon>Staurois</taxon>
    </lineage>
</organism>
<proteinExistence type="predicted"/>